<evidence type="ECO:0000313" key="3">
    <source>
        <dbReference type="Proteomes" id="UP000317169"/>
    </source>
</evidence>
<name>A0A507ZRJ0_9FLAO</name>
<reference evidence="2 3" key="1">
    <citation type="submission" date="2019-06" db="EMBL/GenBank/DDBJ databases">
        <title>Flavibacter putida gen. nov., sp. nov., a novel marine bacterium of the family Flavobacteriaceae isolated from coastal seawater.</title>
        <authorList>
            <person name="Feng X."/>
        </authorList>
    </citation>
    <scope>NUCLEOTIDE SEQUENCE [LARGE SCALE GENOMIC DNA]</scope>
    <source>
        <strain evidence="2 3">PLHSN227</strain>
    </source>
</reference>
<proteinExistence type="predicted"/>
<evidence type="ECO:0008006" key="4">
    <source>
        <dbReference type="Google" id="ProtNLM"/>
    </source>
</evidence>
<organism evidence="2 3">
    <name type="scientific">Haloflavibacter putidus</name>
    <dbReference type="NCBI Taxonomy" id="2576776"/>
    <lineage>
        <taxon>Bacteria</taxon>
        <taxon>Pseudomonadati</taxon>
        <taxon>Bacteroidota</taxon>
        <taxon>Flavobacteriia</taxon>
        <taxon>Flavobacteriales</taxon>
        <taxon>Flavobacteriaceae</taxon>
        <taxon>Haloflavibacter</taxon>
    </lineage>
</organism>
<sequence length="63" mass="7192">MKTIIFYACLLIAIALLVNIVFIFIEGLEQLTTYGYAYLFGKIIVFLGFATLSYFLGKRTSRK</sequence>
<comment type="caution">
    <text evidence="2">The sequence shown here is derived from an EMBL/GenBank/DDBJ whole genome shotgun (WGS) entry which is preliminary data.</text>
</comment>
<protein>
    <recommendedName>
        <fullName evidence="4">DUF378 domain-containing protein</fullName>
    </recommendedName>
</protein>
<dbReference type="RefSeq" id="WP_141420137.1">
    <property type="nucleotide sequence ID" value="NZ_VIAR01000001.1"/>
</dbReference>
<feature type="transmembrane region" description="Helical" evidence="1">
    <location>
        <begin position="5"/>
        <end position="25"/>
    </location>
</feature>
<dbReference type="EMBL" id="VIAR01000001">
    <property type="protein sequence ID" value="TQD40406.1"/>
    <property type="molecule type" value="Genomic_DNA"/>
</dbReference>
<dbReference type="AlphaFoldDB" id="A0A507ZRJ0"/>
<feature type="transmembrane region" description="Helical" evidence="1">
    <location>
        <begin position="37"/>
        <end position="57"/>
    </location>
</feature>
<accession>A0A507ZRJ0</accession>
<keyword evidence="3" id="KW-1185">Reference proteome</keyword>
<keyword evidence="1" id="KW-0812">Transmembrane</keyword>
<keyword evidence="1" id="KW-0472">Membrane</keyword>
<dbReference type="OrthoDB" id="1454458at2"/>
<evidence type="ECO:0000256" key="1">
    <source>
        <dbReference type="SAM" id="Phobius"/>
    </source>
</evidence>
<keyword evidence="1" id="KW-1133">Transmembrane helix</keyword>
<evidence type="ECO:0000313" key="2">
    <source>
        <dbReference type="EMBL" id="TQD40406.1"/>
    </source>
</evidence>
<gene>
    <name evidence="2" type="ORF">FKR84_00050</name>
</gene>
<dbReference type="Proteomes" id="UP000317169">
    <property type="component" value="Unassembled WGS sequence"/>
</dbReference>